<sequence>SGMKGKDYAGYVNFDYLNDFFNASFSYLDIGENFDAQMGFIKRTDIRSYRFITGIGPRPGILNIRQIFIGPQLGEYTTDHNDKLLTRILSSFLVVFFQDGTFLFLTYTDNYEYLDEDFEIRENTVIPVGIYKFRNLVALFSTDQSKNIYLKGEMMSGEFFNGKILSINMEPTIKPVFNFEINLRFSKNYLDLPVENGKFITNIIGTRLTYSFSPDLYAKLFIQYNDSDKSGTINFLLNYIYKPGMNFFLVYNEFYENGNLNAG</sequence>
<accession>X0VC52</accession>
<feature type="non-terminal residue" evidence="1">
    <location>
        <position position="263"/>
    </location>
</feature>
<proteinExistence type="predicted"/>
<reference evidence="1" key="1">
    <citation type="journal article" date="2014" name="Front. Microbiol.">
        <title>High frequency of phylogenetically diverse reductive dehalogenase-homologous genes in deep subseafloor sedimentary metagenomes.</title>
        <authorList>
            <person name="Kawai M."/>
            <person name="Futagami T."/>
            <person name="Toyoda A."/>
            <person name="Takaki Y."/>
            <person name="Nishi S."/>
            <person name="Hori S."/>
            <person name="Arai W."/>
            <person name="Tsubouchi T."/>
            <person name="Morono Y."/>
            <person name="Uchiyama I."/>
            <person name="Ito T."/>
            <person name="Fujiyama A."/>
            <person name="Inagaki F."/>
            <person name="Takami H."/>
        </authorList>
    </citation>
    <scope>NUCLEOTIDE SEQUENCE</scope>
    <source>
        <strain evidence="1">Expedition CK06-06</strain>
    </source>
</reference>
<protein>
    <submittedName>
        <fullName evidence="1">Uncharacterized protein</fullName>
    </submittedName>
</protein>
<comment type="caution">
    <text evidence="1">The sequence shown here is derived from an EMBL/GenBank/DDBJ whole genome shotgun (WGS) entry which is preliminary data.</text>
</comment>
<name>X0VC52_9ZZZZ</name>
<organism evidence="1">
    <name type="scientific">marine sediment metagenome</name>
    <dbReference type="NCBI Taxonomy" id="412755"/>
    <lineage>
        <taxon>unclassified sequences</taxon>
        <taxon>metagenomes</taxon>
        <taxon>ecological metagenomes</taxon>
    </lineage>
</organism>
<dbReference type="EMBL" id="BARS01029814">
    <property type="protein sequence ID" value="GAG08872.1"/>
    <property type="molecule type" value="Genomic_DNA"/>
</dbReference>
<feature type="non-terminal residue" evidence="1">
    <location>
        <position position="1"/>
    </location>
</feature>
<evidence type="ECO:0000313" key="1">
    <source>
        <dbReference type="EMBL" id="GAG08872.1"/>
    </source>
</evidence>
<dbReference type="AlphaFoldDB" id="X0VC52"/>
<gene>
    <name evidence="1" type="ORF">S01H1_46556</name>
</gene>